<evidence type="ECO:0000313" key="2">
    <source>
        <dbReference type="EMBL" id="EFC46241.1"/>
    </source>
</evidence>
<organism evidence="3">
    <name type="scientific">Naegleria gruberi</name>
    <name type="common">Amoeba</name>
    <dbReference type="NCBI Taxonomy" id="5762"/>
    <lineage>
        <taxon>Eukaryota</taxon>
        <taxon>Discoba</taxon>
        <taxon>Heterolobosea</taxon>
        <taxon>Tetramitia</taxon>
        <taxon>Eutetramitia</taxon>
        <taxon>Vahlkampfiidae</taxon>
        <taxon>Naegleria</taxon>
    </lineage>
</organism>
<dbReference type="InterPro" id="IPR024047">
    <property type="entry name" value="MM3350-like_sf"/>
</dbReference>
<dbReference type="OrthoDB" id="10260495at2759"/>
<reference evidence="2 3" key="1">
    <citation type="journal article" date="2010" name="Cell">
        <title>The genome of Naegleria gruberi illuminates early eukaryotic versatility.</title>
        <authorList>
            <person name="Fritz-Laylin L.K."/>
            <person name="Prochnik S.E."/>
            <person name="Ginger M.L."/>
            <person name="Dacks J.B."/>
            <person name="Carpenter M.L."/>
            <person name="Field M.C."/>
            <person name="Kuo A."/>
            <person name="Paredez A."/>
            <person name="Chapman J."/>
            <person name="Pham J."/>
            <person name="Shu S."/>
            <person name="Neupane R."/>
            <person name="Cipriano M."/>
            <person name="Mancuso J."/>
            <person name="Tu H."/>
            <person name="Salamov A."/>
            <person name="Lindquist E."/>
            <person name="Shapiro H."/>
            <person name="Lucas S."/>
            <person name="Grigoriev I.V."/>
            <person name="Cande W.Z."/>
            <person name="Fulton C."/>
            <person name="Rokhsar D.S."/>
            <person name="Dawson S.C."/>
        </authorList>
    </citation>
    <scope>NUCLEOTIDE SEQUENCE [LARGE SCALE GENOMIC DNA]</scope>
    <source>
        <strain evidence="2 3">NEG-M</strain>
    </source>
</reference>
<feature type="compositionally biased region" description="Low complexity" evidence="1">
    <location>
        <begin position="90"/>
        <end position="122"/>
    </location>
</feature>
<dbReference type="KEGG" id="ngr:NAEGRDRAFT_57591"/>
<dbReference type="RefSeq" id="XP_002678985.1">
    <property type="nucleotide sequence ID" value="XM_002678939.1"/>
</dbReference>
<evidence type="ECO:0000313" key="3">
    <source>
        <dbReference type="Proteomes" id="UP000006671"/>
    </source>
</evidence>
<feature type="compositionally biased region" description="Acidic residues" evidence="1">
    <location>
        <begin position="71"/>
        <end position="86"/>
    </location>
</feature>
<name>D2VA38_NAEGR</name>
<protein>
    <submittedName>
        <fullName evidence="2">Uncharacterized protein</fullName>
    </submittedName>
</protein>
<gene>
    <name evidence="2" type="ORF">NAEGRDRAFT_57591</name>
</gene>
<feature type="region of interest" description="Disordered" evidence="1">
    <location>
        <begin position="31"/>
        <end position="122"/>
    </location>
</feature>
<dbReference type="EMBL" id="GG738859">
    <property type="protein sequence ID" value="EFC46241.1"/>
    <property type="molecule type" value="Genomic_DNA"/>
</dbReference>
<dbReference type="VEuPathDB" id="AmoebaDB:NAEGRDRAFT_57591"/>
<sequence>MPPKKKTTPSSDPYDDPLFLQVIADVERKRKRMMARMKGDDDDDGDVFRITRVVTENPDGTRSARNVFYDPNDEYADDDDDDDDEISIPSSRSSSSRKSSSKSSTSRAATTSSSSRASTASSSSNLSSALSAIMGGSTSRSNSNAPAVVPPEDVGIYTEYGYQSTREALDEQITSTRAYRALYQVKAVITSPTTKNVVYREFVISATILFKNLNELLCLLFGWSTVENYHFTYEKDGETKQILKRAGKNSQGVSSTKFCQVCPYPGDSCVWYPNATTQVSLTVDVINLDGQVESVPRCVGLNGKIDLDTGKQGTLNETETNIDRVNSKLKGKRFAANSASNNTKKKGIKMLVPRDTTQSEINQIANNVYRSKLFTPDRTKF</sequence>
<dbReference type="SUPFAM" id="SSF159941">
    <property type="entry name" value="MM3350-like"/>
    <property type="match status" value="1"/>
</dbReference>
<dbReference type="GeneID" id="8859478"/>
<dbReference type="Proteomes" id="UP000006671">
    <property type="component" value="Unassembled WGS sequence"/>
</dbReference>
<dbReference type="InParanoid" id="D2VA38"/>
<evidence type="ECO:0000256" key="1">
    <source>
        <dbReference type="SAM" id="MobiDB-lite"/>
    </source>
</evidence>
<keyword evidence="3" id="KW-1185">Reference proteome</keyword>
<dbReference type="AlphaFoldDB" id="D2VA38"/>
<proteinExistence type="predicted"/>
<dbReference type="Gene3D" id="3.10.290.30">
    <property type="entry name" value="MM3350-like"/>
    <property type="match status" value="1"/>
</dbReference>
<accession>D2VA38</accession>